<dbReference type="RefSeq" id="XP_047739217.1">
    <property type="nucleotide sequence ID" value="XM_047883261.1"/>
</dbReference>
<keyword evidence="7" id="KW-0805">Transcription regulation</keyword>
<dbReference type="KEGG" id="hazt:108681646"/>
<feature type="compositionally biased region" description="Polar residues" evidence="18">
    <location>
        <begin position="508"/>
        <end position="528"/>
    </location>
</feature>
<comment type="subcellular location">
    <subcellularLocation>
        <location evidence="1">Nucleus</location>
    </subcellularLocation>
</comment>
<sequence>MEELSHASPRQPSPLDLPPKVVDQADEANGQGSSPSSPLVTSKSINLPALCTEDVGAPAPNTNNYSSSSNTTRSNFDISPSPKLLPNQSPPHPAVRDSSSPSSADRPVMGHPSCVSDSFSRQDTTSSTYPTSDSITGPPDQTGSDSSSGDKVPKAESFTSGFHKHDISSSREEYFQGSSVSDKDHHSMSSSISSSMSGSYSGSENHSYPPFDSHPSTDLRSYHQNSPNPANPLSQQYLPHNTSMQNSPSTAASSTEQSLSSSSSSSLLQKHRNSPFMHRDSPLSNESSSQHLHPHGSPRMHPHDSPHFHHHHQNSPHLPINPLSYQGGRSIDSPLNQSSPLRKGDGGPQDGRYHLEFNPAALHRPPHHAMQQSPSPHRPYNEGLQMKDSPHHSQHDAQQDHYHQSIKSQHQGGHEGYWNMHMDSLSNKLSKDGGNKDWFDSSSSDALMSDRVNHKSDPDPYQAYQGGAQMPSHHAMGGPDPGTHENSPLGPQQHMAAPHGGSACHGYSPQQQQSGGASDQTMQSTQHYPNYPGHGMGGNLSPMSPGYQNSASRNPPPHVPPPHQQPYHGGQYPGDPQQYGQMPMPQQPYSGQGCHMGPQGMGPRGPTGREGDPYSFVDEYTGPSPRPVDEVLGNQQPKRRGRKPKHIKLMENGGDPMAIAAALAAHEAKKRKKKSVDPEADLMPTNLNDPLLMAAAQAAHEAKKRKLKALGPDGKLGPALIKPRKKMDRFDGLAEDEVVKRVLPDHLGPNLDIVIISKFPFQIGINPGLFAAYKGHHYAGPGNHFLSLSPLGKCLFLSGLIPEPLTCDDDHQLLHHGIGFTNIVARTTRGSAELTRKEIKEGGQHLLSKLQQYQPRIAVFNGKGIYEIFSGKKEFSFGRQPEKIEGTSTHVWVMPSSSARCAQLPRALDKVPFYTALRKFRDFLKGTLDELKEEDIAFANVKIRNLKKDPEKMAALAGDSILKGEAIVEDFMGNDMLHPRDMLAEDMHKSLMGSDMHKSMGEEMHVDMMVREKMIKSEMMDNMSVDGMGAMRRDGMGGGSGEDGMRRDMMGGEEGMKGDMMGGEESMRRDMMGGDDAMRRDMMGGEESMRRDMMGGEESMRRDMMGGDEGLRRDTMMGDESQRDLLFSPGGDGSMMLGEDAIKMEMSDLCVKEELEDDEDVAKITPQSLFKLNGMSREQLESLDCPTIPIRKKRGRPKKTPDDPNLPDRPRQRSLSQQQQMGGIGPPGPLGPPGAMMCNGLSSPLMDEIPRKKRGRPKKLLPDGSIPPPKRPGRKPKALKEMLQQAHGPPMGHMGGMSLHDSPHHMALNHMNGIMSPQGFSPNHNTHTFSPQYGAGGQPPVMGQHGGPGMHSQQQYMHSPMSGMHQGSGLTPTHPGGGGMSHSTHNGPLTPGSNNAGLHPGIHPHNPPGSGRGNTPHQFGQSPGYTSLYSSSSYSPAPPGPSLSHSSYPDIMGSPMLAPTPPMGSSFMGSPGLMGSASAMSPMSAGGGMGAMGAMGALHSQMSASQLPYPYSQYGDAGPPHYPSPASHSSFPHYHSSAPPGFHVPSPRFPYPSPYSNSPYAQGYPQNAMFERIKHSGMGMNFGSF</sequence>
<dbReference type="InterPro" id="IPR005122">
    <property type="entry name" value="Uracil-DNA_glycosylase-like"/>
</dbReference>
<dbReference type="GO" id="GO:0005654">
    <property type="term" value="C:nucleoplasm"/>
    <property type="evidence" value="ECO:0007669"/>
    <property type="project" value="UniProtKB-ARBA"/>
</dbReference>
<feature type="region of interest" description="Disordered" evidence="18">
    <location>
        <begin position="1336"/>
        <end position="1448"/>
    </location>
</feature>
<feature type="compositionally biased region" description="Basic and acidic residues" evidence="18">
    <location>
        <begin position="163"/>
        <end position="174"/>
    </location>
</feature>
<evidence type="ECO:0000256" key="17">
    <source>
        <dbReference type="ARBA" id="ARBA00083221"/>
    </source>
</evidence>
<feature type="region of interest" description="Disordered" evidence="18">
    <location>
        <begin position="1035"/>
        <end position="1075"/>
    </location>
</feature>
<keyword evidence="2" id="KW-1017">Isopeptide bond</keyword>
<feature type="compositionally biased region" description="Basic and acidic residues" evidence="18">
    <location>
        <begin position="1065"/>
        <end position="1075"/>
    </location>
</feature>
<dbReference type="PANTHER" id="PTHR12159">
    <property type="entry name" value="G/T AND G/U MISMATCH-SPECIFIC DNA GLYCOSYLASE"/>
    <property type="match status" value="1"/>
</dbReference>
<evidence type="ECO:0000256" key="13">
    <source>
        <dbReference type="ARBA" id="ARBA00061261"/>
    </source>
</evidence>
<evidence type="ECO:0000256" key="5">
    <source>
        <dbReference type="ARBA" id="ARBA00022843"/>
    </source>
</evidence>
<feature type="compositionally biased region" description="Basic and acidic residues" evidence="18">
    <location>
        <begin position="1043"/>
        <end position="1057"/>
    </location>
</feature>
<evidence type="ECO:0000256" key="4">
    <source>
        <dbReference type="ARBA" id="ARBA00022801"/>
    </source>
</evidence>
<feature type="compositionally biased region" description="Polar residues" evidence="18">
    <location>
        <begin position="139"/>
        <end position="149"/>
    </location>
</feature>
<dbReference type="GeneID" id="108681646"/>
<evidence type="ECO:0000256" key="1">
    <source>
        <dbReference type="ARBA" id="ARBA00004123"/>
    </source>
</evidence>
<feature type="compositionally biased region" description="Basic and acidic residues" evidence="18">
    <location>
        <begin position="388"/>
        <end position="403"/>
    </location>
</feature>
<feature type="region of interest" description="Disordered" evidence="18">
    <location>
        <begin position="1"/>
        <end position="419"/>
    </location>
</feature>
<dbReference type="GO" id="GO:0040029">
    <property type="term" value="P:epigenetic regulation of gene expression"/>
    <property type="evidence" value="ECO:0007669"/>
    <property type="project" value="UniProtKB-ARBA"/>
</dbReference>
<feature type="domain" description="Uracil-DNA glycosylase-like" evidence="19">
    <location>
        <begin position="763"/>
        <end position="903"/>
    </location>
</feature>
<feature type="compositionally biased region" description="Low complexity" evidence="18">
    <location>
        <begin position="96"/>
        <end position="107"/>
    </location>
</feature>
<dbReference type="SUPFAM" id="SSF52141">
    <property type="entry name" value="Uracil-DNA glycosylase-like"/>
    <property type="match status" value="1"/>
</dbReference>
<keyword evidence="10" id="KW-0234">DNA repair</keyword>
<gene>
    <name evidence="21" type="primary">LOC108681646</name>
</gene>
<feature type="compositionally biased region" description="Basic and acidic residues" evidence="18">
    <location>
        <begin position="1199"/>
        <end position="1211"/>
    </location>
</feature>
<evidence type="ECO:0000256" key="18">
    <source>
        <dbReference type="SAM" id="MobiDB-lite"/>
    </source>
</evidence>
<evidence type="ECO:0000313" key="21">
    <source>
        <dbReference type="RefSeq" id="XP_047739217.1"/>
    </source>
</evidence>
<dbReference type="GO" id="GO:0032183">
    <property type="term" value="F:SUMO binding"/>
    <property type="evidence" value="ECO:0007669"/>
    <property type="project" value="UniProtKB-ARBA"/>
</dbReference>
<feature type="region of interest" description="Disordered" evidence="18">
    <location>
        <begin position="1181"/>
        <end position="1278"/>
    </location>
</feature>
<evidence type="ECO:0000259" key="19">
    <source>
        <dbReference type="Pfam" id="PF03167"/>
    </source>
</evidence>
<keyword evidence="5" id="KW-0832">Ubl conjugation</keyword>
<evidence type="ECO:0000256" key="16">
    <source>
        <dbReference type="ARBA" id="ARBA00071248"/>
    </source>
</evidence>
<keyword evidence="9" id="KW-0804">Transcription</keyword>
<organism evidence="20 21">
    <name type="scientific">Hyalella azteca</name>
    <name type="common">Amphipod</name>
    <dbReference type="NCBI Taxonomy" id="294128"/>
    <lineage>
        <taxon>Eukaryota</taxon>
        <taxon>Metazoa</taxon>
        <taxon>Ecdysozoa</taxon>
        <taxon>Arthropoda</taxon>
        <taxon>Crustacea</taxon>
        <taxon>Multicrustacea</taxon>
        <taxon>Malacostraca</taxon>
        <taxon>Eumalacostraca</taxon>
        <taxon>Peracarida</taxon>
        <taxon>Amphipoda</taxon>
        <taxon>Senticaudata</taxon>
        <taxon>Talitrida</taxon>
        <taxon>Talitroidea</taxon>
        <taxon>Hyalellidae</taxon>
        <taxon>Hyalella</taxon>
    </lineage>
</organism>
<evidence type="ECO:0000256" key="8">
    <source>
        <dbReference type="ARBA" id="ARBA00023159"/>
    </source>
</evidence>
<evidence type="ECO:0000313" key="20">
    <source>
        <dbReference type="Proteomes" id="UP000694843"/>
    </source>
</evidence>
<dbReference type="FunFam" id="3.40.470.10:FF:000002">
    <property type="entry name" value="G/T mismatch-specific thymine DNA glycosylase"/>
    <property type="match status" value="1"/>
</dbReference>
<dbReference type="OrthoDB" id="565731at2759"/>
<evidence type="ECO:0000256" key="15">
    <source>
        <dbReference type="ARBA" id="ARBA00066769"/>
    </source>
</evidence>
<dbReference type="InterPro" id="IPR015637">
    <property type="entry name" value="MUG/TDG"/>
</dbReference>
<proteinExistence type="inferred from homology"/>
<feature type="compositionally biased region" description="Low complexity" evidence="18">
    <location>
        <begin position="249"/>
        <end position="268"/>
    </location>
</feature>
<comment type="subunit">
    <text evidence="14">Homodimer. Interacts with AICDA and GADD45A.</text>
</comment>
<feature type="compositionally biased region" description="Low complexity" evidence="18">
    <location>
        <begin position="1422"/>
        <end position="1435"/>
    </location>
</feature>
<dbReference type="GO" id="GO:0004844">
    <property type="term" value="F:uracil DNA N-glycosylase activity"/>
    <property type="evidence" value="ECO:0007669"/>
    <property type="project" value="TreeGrafter"/>
</dbReference>
<keyword evidence="20" id="KW-1185">Reference proteome</keyword>
<keyword evidence="8" id="KW-0010">Activator</keyword>
<dbReference type="GO" id="GO:0141016">
    <property type="term" value="F:G/T mismatch-specific thymine-DNA glycosylase activity"/>
    <property type="evidence" value="ECO:0007669"/>
    <property type="project" value="UniProtKB-EC"/>
</dbReference>
<feature type="compositionally biased region" description="Pro residues" evidence="18">
    <location>
        <begin position="554"/>
        <end position="564"/>
    </location>
</feature>
<dbReference type="Pfam" id="PF03167">
    <property type="entry name" value="UDG"/>
    <property type="match status" value="1"/>
</dbReference>
<evidence type="ECO:0000256" key="3">
    <source>
        <dbReference type="ARBA" id="ARBA00022763"/>
    </source>
</evidence>
<keyword evidence="4" id="KW-0378">Hydrolase</keyword>
<keyword evidence="6" id="KW-0156">Chromatin regulator</keyword>
<dbReference type="EC" id="3.2.2.29" evidence="15"/>
<feature type="compositionally biased region" description="Low complexity" evidence="18">
    <location>
        <begin position="188"/>
        <end position="203"/>
    </location>
</feature>
<dbReference type="Proteomes" id="UP000694843">
    <property type="component" value="Unplaced"/>
</dbReference>
<evidence type="ECO:0000256" key="6">
    <source>
        <dbReference type="ARBA" id="ARBA00022853"/>
    </source>
</evidence>
<protein>
    <recommendedName>
        <fullName evidence="16">G/T mismatch-specific thymine DNA glycosylase</fullName>
        <ecNumber evidence="15">3.2.2.29</ecNumber>
    </recommendedName>
    <alternativeName>
        <fullName evidence="17">Thymine-DNA glycosylase</fullName>
    </alternativeName>
</protein>
<evidence type="ECO:0000256" key="12">
    <source>
        <dbReference type="ARBA" id="ARBA00052915"/>
    </source>
</evidence>
<feature type="compositionally biased region" description="Low complexity" evidence="18">
    <location>
        <begin position="565"/>
        <end position="593"/>
    </location>
</feature>
<feature type="compositionally biased region" description="Polar residues" evidence="18">
    <location>
        <begin position="282"/>
        <end position="291"/>
    </location>
</feature>
<feature type="compositionally biased region" description="Low complexity" evidence="18">
    <location>
        <begin position="124"/>
        <end position="136"/>
    </location>
</feature>
<evidence type="ECO:0000256" key="2">
    <source>
        <dbReference type="ARBA" id="ARBA00022499"/>
    </source>
</evidence>
<feature type="compositionally biased region" description="Polar residues" evidence="18">
    <location>
        <begin position="222"/>
        <end position="248"/>
    </location>
</feature>
<evidence type="ECO:0000256" key="7">
    <source>
        <dbReference type="ARBA" id="ARBA00023015"/>
    </source>
</evidence>
<accession>A0A979FRC9</accession>
<dbReference type="GO" id="GO:0003677">
    <property type="term" value="F:DNA binding"/>
    <property type="evidence" value="ECO:0007669"/>
    <property type="project" value="UniProtKB-ARBA"/>
</dbReference>
<dbReference type="InterPro" id="IPR036895">
    <property type="entry name" value="Uracil-DNA_glycosylase-like_sf"/>
</dbReference>
<keyword evidence="11" id="KW-0539">Nucleus</keyword>
<dbReference type="Gene3D" id="3.40.470.10">
    <property type="entry name" value="Uracil-DNA glycosylase-like domain"/>
    <property type="match status" value="1"/>
</dbReference>
<dbReference type="PANTHER" id="PTHR12159:SF9">
    <property type="entry name" value="G_T MISMATCH-SPECIFIC THYMINE DNA GLYCOSYLASE"/>
    <property type="match status" value="1"/>
</dbReference>
<feature type="region of interest" description="Disordered" evidence="18">
    <location>
        <begin position="449"/>
        <end position="644"/>
    </location>
</feature>
<dbReference type="CDD" id="cd10028">
    <property type="entry name" value="UDG-F2_TDG_MUG"/>
    <property type="match status" value="1"/>
</dbReference>
<feature type="compositionally biased region" description="Polar residues" evidence="18">
    <location>
        <begin position="1381"/>
        <end position="1396"/>
    </location>
</feature>
<dbReference type="GO" id="GO:0006285">
    <property type="term" value="P:base-excision repair, AP site formation"/>
    <property type="evidence" value="ECO:0007669"/>
    <property type="project" value="InterPro"/>
</dbReference>
<evidence type="ECO:0000256" key="14">
    <source>
        <dbReference type="ARBA" id="ARBA00064519"/>
    </source>
</evidence>
<feature type="compositionally biased region" description="Low complexity" evidence="18">
    <location>
        <begin position="61"/>
        <end position="75"/>
    </location>
</feature>
<evidence type="ECO:0000256" key="9">
    <source>
        <dbReference type="ARBA" id="ARBA00023163"/>
    </source>
</evidence>
<name>A0A979FRC9_HYAAZ</name>
<evidence type="ECO:0000256" key="11">
    <source>
        <dbReference type="ARBA" id="ARBA00023242"/>
    </source>
</evidence>
<reference evidence="21" key="1">
    <citation type="submission" date="2025-08" db="UniProtKB">
        <authorList>
            <consortium name="RefSeq"/>
        </authorList>
    </citation>
    <scope>IDENTIFICATION</scope>
    <source>
        <tissue evidence="21">Whole organism</tissue>
    </source>
</reference>
<keyword evidence="3" id="KW-0227">DNA damage</keyword>
<comment type="similarity">
    <text evidence="13">Belongs to the uracil-DNA glycosylase (UDG) superfamily. TDG/mug family.</text>
</comment>
<comment type="catalytic activity">
    <reaction evidence="12">
        <text>Hydrolyzes mismatched double-stranded DNA and polynucleotides, releasing free thymine.</text>
        <dbReference type="EC" id="3.2.2.29"/>
    </reaction>
</comment>
<evidence type="ECO:0000256" key="10">
    <source>
        <dbReference type="ARBA" id="ARBA00023204"/>
    </source>
</evidence>